<dbReference type="Pfam" id="PF24883">
    <property type="entry name" value="NPHP3_N"/>
    <property type="match status" value="1"/>
</dbReference>
<protein>
    <recommendedName>
        <fullName evidence="2">Nephrocystin 3-like N-terminal domain-containing protein</fullName>
    </recommendedName>
</protein>
<feature type="domain" description="Nephrocystin 3-like N-terminal" evidence="2">
    <location>
        <begin position="108"/>
        <end position="269"/>
    </location>
</feature>
<comment type="caution">
    <text evidence="3">The sequence shown here is derived from an EMBL/GenBank/DDBJ whole genome shotgun (WGS) entry which is preliminary data.</text>
</comment>
<dbReference type="InterPro" id="IPR056884">
    <property type="entry name" value="NPHP3-like_N"/>
</dbReference>
<organism evidence="3 4">
    <name type="scientific">Leucocoprinus birnbaumii</name>
    <dbReference type="NCBI Taxonomy" id="56174"/>
    <lineage>
        <taxon>Eukaryota</taxon>
        <taxon>Fungi</taxon>
        <taxon>Dikarya</taxon>
        <taxon>Basidiomycota</taxon>
        <taxon>Agaricomycotina</taxon>
        <taxon>Agaricomycetes</taxon>
        <taxon>Agaricomycetidae</taxon>
        <taxon>Agaricales</taxon>
        <taxon>Agaricineae</taxon>
        <taxon>Agaricaceae</taxon>
        <taxon>Leucocoprinus</taxon>
    </lineage>
</organism>
<evidence type="ECO:0000313" key="4">
    <source>
        <dbReference type="Proteomes" id="UP001213000"/>
    </source>
</evidence>
<proteinExistence type="predicted"/>
<name>A0AAD5VPK3_9AGAR</name>
<keyword evidence="1" id="KW-0677">Repeat</keyword>
<accession>A0AAD5VPK3</accession>
<sequence length="492" mass="55316">MPLLALFRGRKAGVLSPTHEEMARSRYKRSYAVPSAGQTHIYSTSGMFSNANNTVFTGPVQMYDINQSDHSATIQRLAEKEKPEAMHNSSFRQYTEKCSENTRVSIRQDIVKWRDNPNRQSRLCWYMGSAAIGKSATAESVAEELDEIGLLGATFFFSRPGQIDDPDTVVPTLAYQLAMMNDLYKRIVTKLLVADPLLLTKNRDIQFKKLIVEPFQMIMASDSSAVDNPLLIILDGLDECKGCTAQCELIQLVLDHIRGTSKVWHLMLISPPSSEKKEISVDDEEAIIDTRCLLGDELISVRKQYTYLPSDWPARKDVDRLCKAASGHLGYMAFMTRFFGDKEVADPERRFSICVKVASGLGVDQGTRINPLKALDLLYHRVISNVSADMLPTAMKIFGVICHAPSTILTCRDLAGFLLLTKGQLYQGLGKLHAVVYVPPPNTASSRPLRFFHASFSDFMLDHTRSGEFHLSRKILRYDLILQSLRWLGTRH</sequence>
<keyword evidence="4" id="KW-1185">Reference proteome</keyword>
<dbReference type="EMBL" id="JANIEX010000633">
    <property type="protein sequence ID" value="KAJ3564750.1"/>
    <property type="molecule type" value="Genomic_DNA"/>
</dbReference>
<evidence type="ECO:0000259" key="2">
    <source>
        <dbReference type="Pfam" id="PF24883"/>
    </source>
</evidence>
<evidence type="ECO:0000313" key="3">
    <source>
        <dbReference type="EMBL" id="KAJ3564750.1"/>
    </source>
</evidence>
<reference evidence="3" key="1">
    <citation type="submission" date="2022-07" db="EMBL/GenBank/DDBJ databases">
        <title>Genome Sequence of Leucocoprinus birnbaumii.</title>
        <authorList>
            <person name="Buettner E."/>
        </authorList>
    </citation>
    <scope>NUCLEOTIDE SEQUENCE</scope>
    <source>
        <strain evidence="3">VT141</strain>
    </source>
</reference>
<dbReference type="AlphaFoldDB" id="A0AAD5VPK3"/>
<gene>
    <name evidence="3" type="ORF">NP233_g8083</name>
</gene>
<dbReference type="Proteomes" id="UP001213000">
    <property type="component" value="Unassembled WGS sequence"/>
</dbReference>
<evidence type="ECO:0000256" key="1">
    <source>
        <dbReference type="ARBA" id="ARBA00022737"/>
    </source>
</evidence>